<comment type="caution">
    <text evidence="5">The sequence shown here is derived from an EMBL/GenBank/DDBJ whole genome shotgun (WGS) entry which is preliminary data.</text>
</comment>
<keyword evidence="1 5" id="KW-0378">Hydrolase</keyword>
<dbReference type="RefSeq" id="WP_344706720.1">
    <property type="nucleotide sequence ID" value="NZ_BAABBQ010000001.1"/>
</dbReference>
<dbReference type="PANTHER" id="PTHR48081:SF8">
    <property type="entry name" value="ALPHA_BETA HYDROLASE FOLD-3 DOMAIN-CONTAINING PROTEIN-RELATED"/>
    <property type="match status" value="1"/>
</dbReference>
<dbReference type="Gene3D" id="3.40.50.1820">
    <property type="entry name" value="alpha/beta hydrolase"/>
    <property type="match status" value="1"/>
</dbReference>
<dbReference type="Proteomes" id="UP001500235">
    <property type="component" value="Unassembled WGS sequence"/>
</dbReference>
<keyword evidence="3" id="KW-0732">Signal</keyword>
<evidence type="ECO:0000256" key="3">
    <source>
        <dbReference type="SAM" id="SignalP"/>
    </source>
</evidence>
<dbReference type="GO" id="GO:0016787">
    <property type="term" value="F:hydrolase activity"/>
    <property type="evidence" value="ECO:0007669"/>
    <property type="project" value="UniProtKB-KW"/>
</dbReference>
<keyword evidence="6" id="KW-1185">Reference proteome</keyword>
<organism evidence="5 6">
    <name type="scientific">Sphingomonas swuensis</name>
    <dbReference type="NCBI Taxonomy" id="977800"/>
    <lineage>
        <taxon>Bacteria</taxon>
        <taxon>Pseudomonadati</taxon>
        <taxon>Pseudomonadota</taxon>
        <taxon>Alphaproteobacteria</taxon>
        <taxon>Sphingomonadales</taxon>
        <taxon>Sphingomonadaceae</taxon>
        <taxon>Sphingomonas</taxon>
    </lineage>
</organism>
<feature type="chain" id="PRO_5047005149" evidence="3">
    <location>
        <begin position="26"/>
        <end position="393"/>
    </location>
</feature>
<evidence type="ECO:0000313" key="6">
    <source>
        <dbReference type="Proteomes" id="UP001500235"/>
    </source>
</evidence>
<feature type="region of interest" description="Disordered" evidence="2">
    <location>
        <begin position="367"/>
        <end position="393"/>
    </location>
</feature>
<name>A0ABP7SU30_9SPHN</name>
<feature type="domain" description="Alpha/beta hydrolase fold-3" evidence="4">
    <location>
        <begin position="134"/>
        <end position="339"/>
    </location>
</feature>
<evidence type="ECO:0000256" key="1">
    <source>
        <dbReference type="ARBA" id="ARBA00022801"/>
    </source>
</evidence>
<dbReference type="InterPro" id="IPR029058">
    <property type="entry name" value="AB_hydrolase_fold"/>
</dbReference>
<dbReference type="InterPro" id="IPR050300">
    <property type="entry name" value="GDXG_lipolytic_enzyme"/>
</dbReference>
<accession>A0ABP7SU30</accession>
<evidence type="ECO:0000259" key="4">
    <source>
        <dbReference type="Pfam" id="PF07859"/>
    </source>
</evidence>
<dbReference type="PANTHER" id="PTHR48081">
    <property type="entry name" value="AB HYDROLASE SUPERFAMILY PROTEIN C4A8.06C"/>
    <property type="match status" value="1"/>
</dbReference>
<dbReference type="EMBL" id="BAABBQ010000001">
    <property type="protein sequence ID" value="GAA4016561.1"/>
    <property type="molecule type" value="Genomic_DNA"/>
</dbReference>
<feature type="signal peptide" evidence="3">
    <location>
        <begin position="1"/>
        <end position="25"/>
    </location>
</feature>
<evidence type="ECO:0000256" key="2">
    <source>
        <dbReference type="SAM" id="MobiDB-lite"/>
    </source>
</evidence>
<evidence type="ECO:0000313" key="5">
    <source>
        <dbReference type="EMBL" id="GAA4016561.1"/>
    </source>
</evidence>
<proteinExistence type="predicted"/>
<protein>
    <submittedName>
        <fullName evidence="5">Alpha/beta hydrolase</fullName>
    </submittedName>
</protein>
<gene>
    <name evidence="5" type="ORF">GCM10022280_14510</name>
</gene>
<dbReference type="SUPFAM" id="SSF53474">
    <property type="entry name" value="alpha/beta-Hydrolases"/>
    <property type="match status" value="1"/>
</dbReference>
<reference evidence="6" key="1">
    <citation type="journal article" date="2019" name="Int. J. Syst. Evol. Microbiol.">
        <title>The Global Catalogue of Microorganisms (GCM) 10K type strain sequencing project: providing services to taxonomists for standard genome sequencing and annotation.</title>
        <authorList>
            <consortium name="The Broad Institute Genomics Platform"/>
            <consortium name="The Broad Institute Genome Sequencing Center for Infectious Disease"/>
            <person name="Wu L."/>
            <person name="Ma J."/>
        </authorList>
    </citation>
    <scope>NUCLEOTIDE SEQUENCE [LARGE SCALE GENOMIC DNA]</scope>
    <source>
        <strain evidence="6">JCM 17563</strain>
    </source>
</reference>
<dbReference type="Pfam" id="PF07859">
    <property type="entry name" value="Abhydrolase_3"/>
    <property type="match status" value="1"/>
</dbReference>
<sequence>MSIKPKRTLALTGALLAAISLPVLAQVPGTSVPATQGQPGVPFSGAPLDAENQAVVDALTKQLKARPYHSLDPVAARQQPTFTDGVNAVLRAQGRPTTPPPGLTEREISVTGAAGSLPATVFTPTGARGPLPVILYFHGGGWVIADRKVYAGGARGLARNAQAIVVSVDYRRAPEAPFPAQHDDALASYRWLLQNAASIGADPSRIAFAGESAGGNLAVSTAMQARDAGLPLPRHIVSVYPIAGNDLNTPSYQDTANGPTLNRALMAWFFRYVPRSPADLMDPRINLVGANLQGLPPVTIVAAQVDPLRSEGELLAQRLAAAGVQVERREWAGSAHEFFGADAVIRDAAEAQQWAGGKLRQALSGMAGPVGAAPAPEPMPMPMPNGTRAGERG</sequence>
<dbReference type="InterPro" id="IPR013094">
    <property type="entry name" value="AB_hydrolase_3"/>
</dbReference>